<dbReference type="PRINTS" id="PR01035">
    <property type="entry name" value="TCRTETA"/>
</dbReference>
<keyword evidence="5 7" id="KW-0472">Membrane</keyword>
<feature type="transmembrane region" description="Helical" evidence="7">
    <location>
        <begin position="108"/>
        <end position="130"/>
    </location>
</feature>
<feature type="domain" description="Major facilitator superfamily (MFS) profile" evidence="8">
    <location>
        <begin position="13"/>
        <end position="409"/>
    </location>
</feature>
<reference evidence="10" key="1">
    <citation type="journal article" date="2019" name="Int. J. Syst. Evol. Microbiol.">
        <title>The Global Catalogue of Microorganisms (GCM) 10K type strain sequencing project: providing services to taxonomists for standard genome sequencing and annotation.</title>
        <authorList>
            <consortium name="The Broad Institute Genomics Platform"/>
            <consortium name="The Broad Institute Genome Sequencing Center for Infectious Disease"/>
            <person name="Wu L."/>
            <person name="Ma J."/>
        </authorList>
    </citation>
    <scope>NUCLEOTIDE SEQUENCE [LARGE SCALE GENOMIC DNA]</scope>
    <source>
        <strain evidence="10">JCM 15421</strain>
    </source>
</reference>
<feature type="compositionally biased region" description="Polar residues" evidence="6">
    <location>
        <begin position="425"/>
        <end position="435"/>
    </location>
</feature>
<evidence type="ECO:0000313" key="9">
    <source>
        <dbReference type="EMBL" id="GAA0711249.1"/>
    </source>
</evidence>
<dbReference type="RefSeq" id="WP_343788385.1">
    <property type="nucleotide sequence ID" value="NZ_BAAAEU010000006.1"/>
</dbReference>
<protein>
    <submittedName>
        <fullName evidence="9">Tetracycline resistance MFS efflux pump</fullName>
    </submittedName>
</protein>
<evidence type="ECO:0000256" key="7">
    <source>
        <dbReference type="SAM" id="Phobius"/>
    </source>
</evidence>
<dbReference type="PANTHER" id="PTHR23504:SF15">
    <property type="entry name" value="MAJOR FACILITATOR SUPERFAMILY (MFS) PROFILE DOMAIN-CONTAINING PROTEIN"/>
    <property type="match status" value="1"/>
</dbReference>
<feature type="transmembrane region" description="Helical" evidence="7">
    <location>
        <begin position="314"/>
        <end position="335"/>
    </location>
</feature>
<sequence>MNPSVTNAPRRAAVLFIFVTVLIDILSFGIIIPVLPHLVEQLAGGGIAKAAMWVGVFGTLFAAIQFVCAPIQGALSDRFGRRPVVLLSNLGIGVDFLFMALVNTLPLLLIGRCVSGATAASFTTANAYIADVTPPERRAASFGLLGAAFGIGFIIGPALGGLLGGINVRLPFFAAAVLALTNFCYGYFILPESLPPERRSARFDWSHANPLGSLFLLRRYRQVFGLAAVVLLSNLAHFVLQSVFVLYADYRYGWGAQKVGYTLALVGLCNAIVQAWLVRKLVPRIGERQTLLVGLVFGGLGFACMALAGSGPVFLIGIPLLALWGLAGPSTQALMTHQVDAHEQGRLQGAVASLASVAGIFGPALFTQVFALFISDHAPVHLPGAPFLLSASLLAAGLIVAARVTASTPKHIHAPAPDAPPVGDVSSTPAADTQS</sequence>
<dbReference type="SUPFAM" id="SSF103473">
    <property type="entry name" value="MFS general substrate transporter"/>
    <property type="match status" value="1"/>
</dbReference>
<comment type="subcellular location">
    <subcellularLocation>
        <location evidence="1">Membrane</location>
        <topology evidence="1">Multi-pass membrane protein</topology>
    </subcellularLocation>
</comment>
<evidence type="ECO:0000256" key="5">
    <source>
        <dbReference type="ARBA" id="ARBA00023136"/>
    </source>
</evidence>
<feature type="region of interest" description="Disordered" evidence="6">
    <location>
        <begin position="411"/>
        <end position="435"/>
    </location>
</feature>
<dbReference type="Gene3D" id="1.20.1250.20">
    <property type="entry name" value="MFS general substrate transporter like domains"/>
    <property type="match status" value="1"/>
</dbReference>
<evidence type="ECO:0000256" key="4">
    <source>
        <dbReference type="ARBA" id="ARBA00022989"/>
    </source>
</evidence>
<dbReference type="EMBL" id="BAAAEU010000006">
    <property type="protein sequence ID" value="GAA0711249.1"/>
    <property type="molecule type" value="Genomic_DNA"/>
</dbReference>
<organism evidence="9 10">
    <name type="scientific">Dokdonella soli</name>
    <dbReference type="NCBI Taxonomy" id="529810"/>
    <lineage>
        <taxon>Bacteria</taxon>
        <taxon>Pseudomonadati</taxon>
        <taxon>Pseudomonadota</taxon>
        <taxon>Gammaproteobacteria</taxon>
        <taxon>Lysobacterales</taxon>
        <taxon>Rhodanobacteraceae</taxon>
        <taxon>Dokdonella</taxon>
    </lineage>
</organism>
<feature type="transmembrane region" description="Helical" evidence="7">
    <location>
        <begin position="142"/>
        <end position="166"/>
    </location>
</feature>
<dbReference type="InterPro" id="IPR036259">
    <property type="entry name" value="MFS_trans_sf"/>
</dbReference>
<dbReference type="InterPro" id="IPR001958">
    <property type="entry name" value="Tet-R_TetA/multi-R_MdtG-like"/>
</dbReference>
<keyword evidence="10" id="KW-1185">Reference proteome</keyword>
<accession>A0ABN1IFD6</accession>
<evidence type="ECO:0000259" key="8">
    <source>
        <dbReference type="PROSITE" id="PS50850"/>
    </source>
</evidence>
<evidence type="ECO:0000313" key="10">
    <source>
        <dbReference type="Proteomes" id="UP001501523"/>
    </source>
</evidence>
<gene>
    <name evidence="9" type="ORF">GCM10009105_13050</name>
</gene>
<keyword evidence="3 7" id="KW-0812">Transmembrane</keyword>
<evidence type="ECO:0000256" key="3">
    <source>
        <dbReference type="ARBA" id="ARBA00022692"/>
    </source>
</evidence>
<dbReference type="CDD" id="cd17388">
    <property type="entry name" value="MFS_TetA"/>
    <property type="match status" value="1"/>
</dbReference>
<evidence type="ECO:0000256" key="1">
    <source>
        <dbReference type="ARBA" id="ARBA00004141"/>
    </source>
</evidence>
<feature type="transmembrane region" description="Helical" evidence="7">
    <location>
        <begin position="172"/>
        <end position="190"/>
    </location>
</feature>
<feature type="transmembrane region" description="Helical" evidence="7">
    <location>
        <begin position="259"/>
        <end position="278"/>
    </location>
</feature>
<feature type="transmembrane region" description="Helical" evidence="7">
    <location>
        <begin position="12"/>
        <end position="35"/>
    </location>
</feature>
<dbReference type="PANTHER" id="PTHR23504">
    <property type="entry name" value="MAJOR FACILITATOR SUPERFAMILY DOMAIN-CONTAINING PROTEIN 10"/>
    <property type="match status" value="1"/>
</dbReference>
<dbReference type="Proteomes" id="UP001501523">
    <property type="component" value="Unassembled WGS sequence"/>
</dbReference>
<keyword evidence="2" id="KW-0813">Transport</keyword>
<feature type="transmembrane region" description="Helical" evidence="7">
    <location>
        <begin position="223"/>
        <end position="247"/>
    </location>
</feature>
<evidence type="ECO:0000256" key="2">
    <source>
        <dbReference type="ARBA" id="ARBA00022448"/>
    </source>
</evidence>
<dbReference type="Pfam" id="PF07690">
    <property type="entry name" value="MFS_1"/>
    <property type="match status" value="1"/>
</dbReference>
<keyword evidence="4 7" id="KW-1133">Transmembrane helix</keyword>
<feature type="transmembrane region" description="Helical" evidence="7">
    <location>
        <begin position="347"/>
        <end position="374"/>
    </location>
</feature>
<feature type="transmembrane region" description="Helical" evidence="7">
    <location>
        <begin position="380"/>
        <end position="402"/>
    </location>
</feature>
<feature type="transmembrane region" description="Helical" evidence="7">
    <location>
        <begin position="290"/>
        <end position="308"/>
    </location>
</feature>
<dbReference type="InterPro" id="IPR011701">
    <property type="entry name" value="MFS"/>
</dbReference>
<dbReference type="InterPro" id="IPR020846">
    <property type="entry name" value="MFS_dom"/>
</dbReference>
<evidence type="ECO:0000256" key="6">
    <source>
        <dbReference type="SAM" id="MobiDB-lite"/>
    </source>
</evidence>
<name>A0ABN1IFD6_9GAMM</name>
<comment type="caution">
    <text evidence="9">The sequence shown here is derived from an EMBL/GenBank/DDBJ whole genome shotgun (WGS) entry which is preliminary data.</text>
</comment>
<feature type="transmembrane region" description="Helical" evidence="7">
    <location>
        <begin position="83"/>
        <end position="102"/>
    </location>
</feature>
<dbReference type="PROSITE" id="PS50850">
    <property type="entry name" value="MFS"/>
    <property type="match status" value="1"/>
</dbReference>
<proteinExistence type="predicted"/>
<feature type="transmembrane region" description="Helical" evidence="7">
    <location>
        <begin position="50"/>
        <end position="71"/>
    </location>
</feature>